<dbReference type="Proteomes" id="UP000694844">
    <property type="component" value="Chromosome 3"/>
</dbReference>
<protein>
    <submittedName>
        <fullName evidence="5">Uncharacterized protein LOC111125833 isoform X1</fullName>
    </submittedName>
</protein>
<evidence type="ECO:0000313" key="5">
    <source>
        <dbReference type="RefSeq" id="XP_022325705.1"/>
    </source>
</evidence>
<proteinExistence type="predicted"/>
<keyword evidence="2" id="KW-0472">Membrane</keyword>
<dbReference type="InterPro" id="IPR007110">
    <property type="entry name" value="Ig-like_dom"/>
</dbReference>
<sequence length="547" mass="59335">MCKFSGFSTATSNVVTQETNPVAVTYTVKPRVIEMPRVRILGEFSDTPARQFPMATALQLTCEGQVGNDASKTIRWCARKSTDFIFTGLPQTPIHSEASLIGCQYTRSSTITYNLTSTDTFTQFLCESGDTGMCGTGSVIQYVNITVESSNVGNPTTNTRTADAFPQNIQIQVLPKPVIYQENDLVIQCSITNPSQLSSVFYIQLHHNSSTGFETTVSIFKDQNPQIQWPSGSTLQNRASALGSEINTPSTAKLKLTIDKNSVMCPTDFTAYRCKLSGFSSAESDAVTQESNPVTVTYTVKPKVIGSPSVKILGEPFDTQLRQFPVATALQLTCEGDVGNDESKTIRWCARKSTDFIFTGLPQTPIHSEASLLGCQYTRSSTITYNLTSTDIFTQFLCESGENGMCGTGSAIQYVNITVESSNEGNPTTNTRTADETSDAGIIAGGVIGGLAALILIILLVYFLVLRRKTDGETSAPDSPSDRTKEEVPGYNGPANPEGPVYSVPVKDHPPERQELLEEEREEDNPHDNGTALQGEPRGNCIMLTLT</sequence>
<organism evidence="4 5">
    <name type="scientific">Crassostrea virginica</name>
    <name type="common">Eastern oyster</name>
    <dbReference type="NCBI Taxonomy" id="6565"/>
    <lineage>
        <taxon>Eukaryota</taxon>
        <taxon>Metazoa</taxon>
        <taxon>Spiralia</taxon>
        <taxon>Lophotrochozoa</taxon>
        <taxon>Mollusca</taxon>
        <taxon>Bivalvia</taxon>
        <taxon>Autobranchia</taxon>
        <taxon>Pteriomorphia</taxon>
        <taxon>Ostreida</taxon>
        <taxon>Ostreoidea</taxon>
        <taxon>Ostreidae</taxon>
        <taxon>Crassostrea</taxon>
    </lineage>
</organism>
<feature type="domain" description="Ig-like" evidence="3">
    <location>
        <begin position="30"/>
        <end position="146"/>
    </location>
</feature>
<gene>
    <name evidence="5" type="primary">LOC111125833</name>
</gene>
<dbReference type="OrthoDB" id="6134708at2759"/>
<dbReference type="PROSITE" id="PS50835">
    <property type="entry name" value="IG_LIKE"/>
    <property type="match status" value="2"/>
</dbReference>
<feature type="domain" description="Ig-like" evidence="3">
    <location>
        <begin position="166"/>
        <end position="295"/>
    </location>
</feature>
<evidence type="ECO:0000313" key="4">
    <source>
        <dbReference type="Proteomes" id="UP000694844"/>
    </source>
</evidence>
<evidence type="ECO:0000256" key="1">
    <source>
        <dbReference type="SAM" id="MobiDB-lite"/>
    </source>
</evidence>
<name>A0A8B8DDE9_CRAVI</name>
<dbReference type="AlphaFoldDB" id="A0A8B8DDE9"/>
<dbReference type="KEGG" id="cvn:111125833"/>
<evidence type="ECO:0000256" key="2">
    <source>
        <dbReference type="SAM" id="Phobius"/>
    </source>
</evidence>
<feature type="transmembrane region" description="Helical" evidence="2">
    <location>
        <begin position="442"/>
        <end position="465"/>
    </location>
</feature>
<evidence type="ECO:0000259" key="3">
    <source>
        <dbReference type="PROSITE" id="PS50835"/>
    </source>
</evidence>
<feature type="compositionally biased region" description="Basic and acidic residues" evidence="1">
    <location>
        <begin position="506"/>
        <end position="516"/>
    </location>
</feature>
<keyword evidence="4" id="KW-1185">Reference proteome</keyword>
<accession>A0A8B8DDE9</accession>
<reference evidence="5" key="1">
    <citation type="submission" date="2025-08" db="UniProtKB">
        <authorList>
            <consortium name="RefSeq"/>
        </authorList>
    </citation>
    <scope>IDENTIFICATION</scope>
    <source>
        <tissue evidence="5">Whole sample</tissue>
    </source>
</reference>
<dbReference type="RefSeq" id="XP_022325705.1">
    <property type="nucleotide sequence ID" value="XM_022469997.1"/>
</dbReference>
<dbReference type="GeneID" id="111125833"/>
<keyword evidence="2" id="KW-0812">Transmembrane</keyword>
<feature type="region of interest" description="Disordered" evidence="1">
    <location>
        <begin position="471"/>
        <end position="547"/>
    </location>
</feature>
<keyword evidence="2" id="KW-1133">Transmembrane helix</keyword>